<evidence type="ECO:0000256" key="1">
    <source>
        <dbReference type="ARBA" id="ARBA00022448"/>
    </source>
</evidence>
<dbReference type="GO" id="GO:0005524">
    <property type="term" value="F:ATP binding"/>
    <property type="evidence" value="ECO:0007669"/>
    <property type="project" value="InterPro"/>
</dbReference>
<dbReference type="OrthoDB" id="422637at2759"/>
<feature type="domain" description="ABC transmembrane type-1" evidence="5">
    <location>
        <begin position="17"/>
        <end position="162"/>
    </location>
</feature>
<sequence length="306" mass="34248">MLWHVSSLTFFHSRLYSLQIRHLQSTLSLRSRTRLTLYIHDLYLSSAPHHRYYHVPLHDINQYITAYIDAWAESVTELFSGNLMKPSFDVLLFTSHLARFFGSRGTVLLFINYCVTAKILRAVTLALGCLAAVEDRLEGQYRAGVGRVGRESEEVALYDGGVLRTGYPHESILAIDQTCEFDIQGSALVVRVLWMESKEKRGRQQKSDMDGIVSARTEAYISNRHLLLSLADAGGRLMCAYKDLQEVARLTGRGGLLTLKWAMPEDYAIEGQQRPAVLLPPAALTTLARLNPAQTPPNLSLLSPSA</sequence>
<dbReference type="PANTHER" id="PTHR11384:SF67">
    <property type="entry name" value="ATP-BINDING CASSETTE SUB-FAMILY D MEMBER 1"/>
    <property type="match status" value="1"/>
</dbReference>
<keyword evidence="7" id="KW-1185">Reference proteome</keyword>
<dbReference type="RefSeq" id="XP_041190190.1">
    <property type="nucleotide sequence ID" value="XM_041340624.1"/>
</dbReference>
<accession>A0A9P7E6A4</accession>
<dbReference type="GO" id="GO:0140359">
    <property type="term" value="F:ABC-type transporter activity"/>
    <property type="evidence" value="ECO:0007669"/>
    <property type="project" value="InterPro"/>
</dbReference>
<dbReference type="GeneID" id="64634640"/>
<comment type="caution">
    <text evidence="6">The sequence shown here is derived from an EMBL/GenBank/DDBJ whole genome shotgun (WGS) entry which is preliminary data.</text>
</comment>
<dbReference type="EMBL" id="JABBWG010000028">
    <property type="protein sequence ID" value="KAG1811769.1"/>
    <property type="molecule type" value="Genomic_DNA"/>
</dbReference>
<dbReference type="GO" id="GO:0007031">
    <property type="term" value="P:peroxisome organization"/>
    <property type="evidence" value="ECO:0007669"/>
    <property type="project" value="TreeGrafter"/>
</dbReference>
<keyword evidence="4" id="KW-0472">Membrane</keyword>
<dbReference type="GO" id="GO:0005324">
    <property type="term" value="F:long-chain fatty acid transmembrane transporter activity"/>
    <property type="evidence" value="ECO:0007669"/>
    <property type="project" value="TreeGrafter"/>
</dbReference>
<protein>
    <submittedName>
        <fullName evidence="6">ABC transporter transmembrane region 2-domain-containing protein</fullName>
    </submittedName>
</protein>
<keyword evidence="1" id="KW-0813">Transport</keyword>
<evidence type="ECO:0000256" key="4">
    <source>
        <dbReference type="ARBA" id="ARBA00023136"/>
    </source>
</evidence>
<dbReference type="GO" id="GO:0042760">
    <property type="term" value="P:very long-chain fatty acid catabolic process"/>
    <property type="evidence" value="ECO:0007669"/>
    <property type="project" value="TreeGrafter"/>
</dbReference>
<dbReference type="AlphaFoldDB" id="A0A9P7E6A4"/>
<keyword evidence="2 6" id="KW-0812">Transmembrane</keyword>
<gene>
    <name evidence="6" type="ORF">BJ212DRAFT_1483502</name>
</gene>
<organism evidence="6 7">
    <name type="scientific">Suillus subaureus</name>
    <dbReference type="NCBI Taxonomy" id="48587"/>
    <lineage>
        <taxon>Eukaryota</taxon>
        <taxon>Fungi</taxon>
        <taxon>Dikarya</taxon>
        <taxon>Basidiomycota</taxon>
        <taxon>Agaricomycotina</taxon>
        <taxon>Agaricomycetes</taxon>
        <taxon>Agaricomycetidae</taxon>
        <taxon>Boletales</taxon>
        <taxon>Suillineae</taxon>
        <taxon>Suillaceae</taxon>
        <taxon>Suillus</taxon>
    </lineage>
</organism>
<evidence type="ECO:0000259" key="5">
    <source>
        <dbReference type="Pfam" id="PF06472"/>
    </source>
</evidence>
<evidence type="ECO:0000313" key="7">
    <source>
        <dbReference type="Proteomes" id="UP000807769"/>
    </source>
</evidence>
<dbReference type="GO" id="GO:0006635">
    <property type="term" value="P:fatty acid beta-oxidation"/>
    <property type="evidence" value="ECO:0007669"/>
    <property type="project" value="TreeGrafter"/>
</dbReference>
<dbReference type="Proteomes" id="UP000807769">
    <property type="component" value="Unassembled WGS sequence"/>
</dbReference>
<evidence type="ECO:0000256" key="3">
    <source>
        <dbReference type="ARBA" id="ARBA00022989"/>
    </source>
</evidence>
<dbReference type="GO" id="GO:0005778">
    <property type="term" value="C:peroxisomal membrane"/>
    <property type="evidence" value="ECO:0007669"/>
    <property type="project" value="TreeGrafter"/>
</dbReference>
<keyword evidence="3" id="KW-1133">Transmembrane helix</keyword>
<evidence type="ECO:0000313" key="6">
    <source>
        <dbReference type="EMBL" id="KAG1811769.1"/>
    </source>
</evidence>
<evidence type="ECO:0000256" key="2">
    <source>
        <dbReference type="ARBA" id="ARBA00022692"/>
    </source>
</evidence>
<dbReference type="InterPro" id="IPR050835">
    <property type="entry name" value="ABC_transporter_sub-D"/>
</dbReference>
<dbReference type="GO" id="GO:0015910">
    <property type="term" value="P:long-chain fatty acid import into peroxisome"/>
    <property type="evidence" value="ECO:0007669"/>
    <property type="project" value="TreeGrafter"/>
</dbReference>
<name>A0A9P7E6A4_9AGAM</name>
<dbReference type="InterPro" id="IPR011527">
    <property type="entry name" value="ABC1_TM_dom"/>
</dbReference>
<reference evidence="6" key="1">
    <citation type="journal article" date="2020" name="New Phytol.">
        <title>Comparative genomics reveals dynamic genome evolution in host specialist ectomycorrhizal fungi.</title>
        <authorList>
            <person name="Lofgren L.A."/>
            <person name="Nguyen N.H."/>
            <person name="Vilgalys R."/>
            <person name="Ruytinx J."/>
            <person name="Liao H.L."/>
            <person name="Branco S."/>
            <person name="Kuo A."/>
            <person name="LaButti K."/>
            <person name="Lipzen A."/>
            <person name="Andreopoulos W."/>
            <person name="Pangilinan J."/>
            <person name="Riley R."/>
            <person name="Hundley H."/>
            <person name="Na H."/>
            <person name="Barry K."/>
            <person name="Grigoriev I.V."/>
            <person name="Stajich J.E."/>
            <person name="Kennedy P.G."/>
        </authorList>
    </citation>
    <scope>NUCLEOTIDE SEQUENCE</scope>
    <source>
        <strain evidence="6">MN1</strain>
    </source>
</reference>
<dbReference type="PANTHER" id="PTHR11384">
    <property type="entry name" value="ATP-BINDING CASSETTE, SUB-FAMILY D MEMBER"/>
    <property type="match status" value="1"/>
</dbReference>
<proteinExistence type="predicted"/>
<dbReference type="Pfam" id="PF06472">
    <property type="entry name" value="ABC_membrane_2"/>
    <property type="match status" value="1"/>
</dbReference>